<sequence length="609" mass="66493">MSSNSAPPSGEIFAGDVNKFPVKELKKLCDALGLTVTGKDGKKLLKEELIAKVKERVFHSNKNVLEADPRFVGLTEGKKSKQAGDKLRTSAQKAAADAAEQSKPAPAPTGALAKLLKKGVTTDPAGQVHRLKSPEWRFTPVFFSLFNREVQEQHDLKDKPEKPISSDSSGEDDSEEEKNEKPGTDVDKQSILVLMTNTADPTAPPMETFIDHMKITKTTTASGAVRREVDLRDVLPVVLANMSPIKGDTTARISRPGFAGPNSQMVIGKVKDFVMPRKEKPAGEDGDEQDPMGNNSVRTNTMSLTEVEGTDFFSLPLFYAPTVKSQAQASAASSFSAPPTSLTGDGSDKPREIATNRKAATAAAAEADPQPRAGDFTAQYLRFIFLLKGTDTPVKIEKNLTAADALANYRIIEPHYGCYRVFQTKNGYLCPADYIATDLIETEIPNWRDHIFTTFTKDHIKKAAGLGKSSTNEVHKLIANGLKLNHPVAQYLKHGGLDSTDSEIKKLEVQYNDMAYGDFKGLVNALVDANSHKPTGSKGKGKAKAKRQREAGDHDDEPLDKRHKKIDKKRGKERKKLMAQLAALQARIGEYGGDDEESMNSDNLDDDSE</sequence>
<organism evidence="2 3">
    <name type="scientific">Favolaschia claudopus</name>
    <dbReference type="NCBI Taxonomy" id="2862362"/>
    <lineage>
        <taxon>Eukaryota</taxon>
        <taxon>Fungi</taxon>
        <taxon>Dikarya</taxon>
        <taxon>Basidiomycota</taxon>
        <taxon>Agaricomycotina</taxon>
        <taxon>Agaricomycetes</taxon>
        <taxon>Agaricomycetidae</taxon>
        <taxon>Agaricales</taxon>
        <taxon>Marasmiineae</taxon>
        <taxon>Mycenaceae</taxon>
        <taxon>Favolaschia</taxon>
    </lineage>
</organism>
<name>A0AAW0C6J8_9AGAR</name>
<reference evidence="2 3" key="1">
    <citation type="journal article" date="2024" name="J Genomics">
        <title>Draft genome sequencing and assembly of Favolaschia claudopus CIRM-BRFM 2984 isolated from oak limbs.</title>
        <authorList>
            <person name="Navarro D."/>
            <person name="Drula E."/>
            <person name="Chaduli D."/>
            <person name="Cazenave R."/>
            <person name="Ahrendt S."/>
            <person name="Wang J."/>
            <person name="Lipzen A."/>
            <person name="Daum C."/>
            <person name="Barry K."/>
            <person name="Grigoriev I.V."/>
            <person name="Favel A."/>
            <person name="Rosso M.N."/>
            <person name="Martin F."/>
        </authorList>
    </citation>
    <scope>NUCLEOTIDE SEQUENCE [LARGE SCALE GENOMIC DNA]</scope>
    <source>
        <strain evidence="2 3">CIRM-BRFM 2984</strain>
    </source>
</reference>
<gene>
    <name evidence="2" type="ORF">R3P38DRAFT_3264208</name>
</gene>
<evidence type="ECO:0000313" key="3">
    <source>
        <dbReference type="Proteomes" id="UP001362999"/>
    </source>
</evidence>
<dbReference type="Proteomes" id="UP001362999">
    <property type="component" value="Unassembled WGS sequence"/>
</dbReference>
<proteinExistence type="predicted"/>
<feature type="compositionally biased region" description="Low complexity" evidence="1">
    <location>
        <begin position="90"/>
        <end position="104"/>
    </location>
</feature>
<accession>A0AAW0C6J8</accession>
<feature type="compositionally biased region" description="Basic and acidic residues" evidence="1">
    <location>
        <begin position="178"/>
        <end position="188"/>
    </location>
</feature>
<feature type="compositionally biased region" description="Basic and acidic residues" evidence="1">
    <location>
        <begin position="76"/>
        <end position="88"/>
    </location>
</feature>
<comment type="caution">
    <text evidence="2">The sequence shown here is derived from an EMBL/GenBank/DDBJ whole genome shotgun (WGS) entry which is preliminary data.</text>
</comment>
<feature type="region of interest" description="Disordered" evidence="1">
    <location>
        <begin position="331"/>
        <end position="351"/>
    </location>
</feature>
<evidence type="ECO:0000256" key="1">
    <source>
        <dbReference type="SAM" id="MobiDB-lite"/>
    </source>
</evidence>
<dbReference type="EMBL" id="JAWWNJ010000022">
    <property type="protein sequence ID" value="KAK7033792.1"/>
    <property type="molecule type" value="Genomic_DNA"/>
</dbReference>
<keyword evidence="3" id="KW-1185">Reference proteome</keyword>
<evidence type="ECO:0000313" key="2">
    <source>
        <dbReference type="EMBL" id="KAK7033792.1"/>
    </source>
</evidence>
<protein>
    <recommendedName>
        <fullName evidence="4">SAP domain-containing protein</fullName>
    </recommendedName>
</protein>
<feature type="region of interest" description="Disordered" evidence="1">
    <location>
        <begin position="76"/>
        <end position="108"/>
    </location>
</feature>
<evidence type="ECO:0008006" key="4">
    <source>
        <dbReference type="Google" id="ProtNLM"/>
    </source>
</evidence>
<dbReference type="AlphaFoldDB" id="A0AAW0C6J8"/>
<feature type="region of interest" description="Disordered" evidence="1">
    <location>
        <begin position="278"/>
        <end position="298"/>
    </location>
</feature>
<feature type="compositionally biased region" description="Acidic residues" evidence="1">
    <location>
        <begin position="592"/>
        <end position="609"/>
    </location>
</feature>
<feature type="region of interest" description="Disordered" evidence="1">
    <location>
        <begin position="530"/>
        <end position="609"/>
    </location>
</feature>
<feature type="compositionally biased region" description="Basic and acidic residues" evidence="1">
    <location>
        <begin position="152"/>
        <end position="164"/>
    </location>
</feature>
<feature type="compositionally biased region" description="Basic residues" evidence="1">
    <location>
        <begin position="561"/>
        <end position="577"/>
    </location>
</feature>
<feature type="region of interest" description="Disordered" evidence="1">
    <location>
        <begin position="152"/>
        <end position="189"/>
    </location>
</feature>